<dbReference type="EMBL" id="JAGGNH010000007">
    <property type="protein sequence ID" value="KAJ0967162.1"/>
    <property type="molecule type" value="Genomic_DNA"/>
</dbReference>
<protein>
    <submittedName>
        <fullName evidence="2">Uncharacterized protein</fullName>
    </submittedName>
</protein>
<keyword evidence="3" id="KW-1185">Reference proteome</keyword>
<name>A0A9D5C5W4_9LILI</name>
<dbReference type="OrthoDB" id="689706at2759"/>
<evidence type="ECO:0000313" key="3">
    <source>
        <dbReference type="Proteomes" id="UP001085076"/>
    </source>
</evidence>
<evidence type="ECO:0000313" key="2">
    <source>
        <dbReference type="EMBL" id="KAJ0967162.1"/>
    </source>
</evidence>
<dbReference type="AlphaFoldDB" id="A0A9D5C5W4"/>
<gene>
    <name evidence="2" type="ORF">J5N97_024079</name>
</gene>
<accession>A0A9D5C5W4</accession>
<dbReference type="Proteomes" id="UP001085076">
    <property type="component" value="Miscellaneous, Linkage group lg07"/>
</dbReference>
<dbReference type="PANTHER" id="PTHR33168">
    <property type="entry name" value="STRESS INDUCED PROTEIN-RELATED"/>
    <property type="match status" value="1"/>
</dbReference>
<reference evidence="2" key="2">
    <citation type="journal article" date="2022" name="Hortic Res">
        <title>The genome of Dioscorea zingiberensis sheds light on the biosynthesis, origin and evolution of the medicinally important diosgenin saponins.</title>
        <authorList>
            <person name="Li Y."/>
            <person name="Tan C."/>
            <person name="Li Z."/>
            <person name="Guo J."/>
            <person name="Li S."/>
            <person name="Chen X."/>
            <person name="Wang C."/>
            <person name="Dai X."/>
            <person name="Yang H."/>
            <person name="Song W."/>
            <person name="Hou L."/>
            <person name="Xu J."/>
            <person name="Tong Z."/>
            <person name="Xu A."/>
            <person name="Yuan X."/>
            <person name="Wang W."/>
            <person name="Yang Q."/>
            <person name="Chen L."/>
            <person name="Sun Z."/>
            <person name="Wang K."/>
            <person name="Pan B."/>
            <person name="Chen J."/>
            <person name="Bao Y."/>
            <person name="Liu F."/>
            <person name="Qi X."/>
            <person name="Gang D.R."/>
            <person name="Wen J."/>
            <person name="Li J."/>
        </authorList>
    </citation>
    <scope>NUCLEOTIDE SEQUENCE</scope>
    <source>
        <strain evidence="2">Dzin_1.0</strain>
    </source>
</reference>
<proteinExistence type="predicted"/>
<evidence type="ECO:0000256" key="1">
    <source>
        <dbReference type="SAM" id="MobiDB-lite"/>
    </source>
</evidence>
<organism evidence="2 3">
    <name type="scientific">Dioscorea zingiberensis</name>
    <dbReference type="NCBI Taxonomy" id="325984"/>
    <lineage>
        <taxon>Eukaryota</taxon>
        <taxon>Viridiplantae</taxon>
        <taxon>Streptophyta</taxon>
        <taxon>Embryophyta</taxon>
        <taxon>Tracheophyta</taxon>
        <taxon>Spermatophyta</taxon>
        <taxon>Magnoliopsida</taxon>
        <taxon>Liliopsida</taxon>
        <taxon>Dioscoreales</taxon>
        <taxon>Dioscoreaceae</taxon>
        <taxon>Dioscorea</taxon>
    </lineage>
</organism>
<feature type="region of interest" description="Disordered" evidence="1">
    <location>
        <begin position="68"/>
        <end position="106"/>
    </location>
</feature>
<reference evidence="2" key="1">
    <citation type="submission" date="2021-03" db="EMBL/GenBank/DDBJ databases">
        <authorList>
            <person name="Li Z."/>
            <person name="Yang C."/>
        </authorList>
    </citation>
    <scope>NUCLEOTIDE SEQUENCE</scope>
    <source>
        <strain evidence="2">Dzin_1.0</strain>
        <tissue evidence="2">Leaf</tissue>
    </source>
</reference>
<comment type="caution">
    <text evidence="2">The sequence shown here is derived from an EMBL/GenBank/DDBJ whole genome shotgun (WGS) entry which is preliminary data.</text>
</comment>
<sequence length="106" mass="12754">MEKLPSIYRVEEVEEEEEEEDDHHHNQQQHGFFSCWGKLKHVFPWRRLRRNVRRRRRRVSVKRGSFKYDPLSYSQNFDDGGKDEDEENSSRGFSSRFVVPRQGGGV</sequence>
<dbReference type="PROSITE" id="PS51257">
    <property type="entry name" value="PROKAR_LIPOPROTEIN"/>
    <property type="match status" value="1"/>
</dbReference>